<dbReference type="PROSITE" id="PS00867">
    <property type="entry name" value="CPSASE_2"/>
    <property type="match status" value="1"/>
</dbReference>
<dbReference type="RefSeq" id="WP_138170003.1">
    <property type="nucleotide sequence ID" value="NZ_VAWA01000006.1"/>
</dbReference>
<dbReference type="GO" id="GO:0004075">
    <property type="term" value="F:biotin carboxylase activity"/>
    <property type="evidence" value="ECO:0007669"/>
    <property type="project" value="UniProtKB-EC"/>
</dbReference>
<dbReference type="Pfam" id="PF02786">
    <property type="entry name" value="CPSase_L_D2"/>
    <property type="match status" value="1"/>
</dbReference>
<dbReference type="GO" id="GO:0046872">
    <property type="term" value="F:metal ion binding"/>
    <property type="evidence" value="ECO:0007669"/>
    <property type="project" value="InterPro"/>
</dbReference>
<dbReference type="Gene3D" id="3.30.470.20">
    <property type="entry name" value="ATP-grasp fold, B domain"/>
    <property type="match status" value="1"/>
</dbReference>
<dbReference type="InterPro" id="IPR000089">
    <property type="entry name" value="Biotin_lipoyl"/>
</dbReference>
<evidence type="ECO:0000313" key="12">
    <source>
        <dbReference type="EMBL" id="TLP76860.1"/>
    </source>
</evidence>
<keyword evidence="5 8" id="KW-0067">ATP-binding</keyword>
<feature type="domain" description="ATP-grasp" evidence="10">
    <location>
        <begin position="120"/>
        <end position="319"/>
    </location>
</feature>
<comment type="caution">
    <text evidence="12">The sequence shown here is derived from an EMBL/GenBank/DDBJ whole genome shotgun (WGS) entry which is preliminary data.</text>
</comment>
<comment type="pathway">
    <text evidence="7">Amino-acid degradation; L-leucine degradation.</text>
</comment>
<dbReference type="InterPro" id="IPR005482">
    <property type="entry name" value="Biotin_COase_C"/>
</dbReference>
<feature type="domain" description="Biotin carboxylation" evidence="11">
    <location>
        <begin position="1"/>
        <end position="448"/>
    </location>
</feature>
<evidence type="ECO:0000256" key="6">
    <source>
        <dbReference type="ARBA" id="ARBA00023267"/>
    </source>
</evidence>
<dbReference type="FunFam" id="3.40.50.20:FF:000010">
    <property type="entry name" value="Propionyl-CoA carboxylase subunit alpha"/>
    <property type="match status" value="1"/>
</dbReference>
<dbReference type="OrthoDB" id="9760256at2"/>
<dbReference type="PROSITE" id="PS50975">
    <property type="entry name" value="ATP_GRASP"/>
    <property type="match status" value="1"/>
</dbReference>
<dbReference type="SUPFAM" id="SSF56059">
    <property type="entry name" value="Glutathione synthetase ATP-binding domain-like"/>
    <property type="match status" value="1"/>
</dbReference>
<evidence type="ECO:0000256" key="7">
    <source>
        <dbReference type="ARBA" id="ARBA00046317"/>
    </source>
</evidence>
<evidence type="ECO:0000313" key="13">
    <source>
        <dbReference type="Proteomes" id="UP000306544"/>
    </source>
</evidence>
<dbReference type="SMART" id="SM00878">
    <property type="entry name" value="Biotin_carb_C"/>
    <property type="match status" value="1"/>
</dbReference>
<dbReference type="PROSITE" id="PS50968">
    <property type="entry name" value="BIOTINYL_LIPOYL"/>
    <property type="match status" value="1"/>
</dbReference>
<evidence type="ECO:0000256" key="8">
    <source>
        <dbReference type="PROSITE-ProRule" id="PRU00409"/>
    </source>
</evidence>
<accession>A0A5R9AEF8</accession>
<dbReference type="SUPFAM" id="SSF52440">
    <property type="entry name" value="PreATP-grasp domain"/>
    <property type="match status" value="1"/>
</dbReference>
<dbReference type="PANTHER" id="PTHR18866:SF33">
    <property type="entry name" value="METHYLCROTONOYL-COA CARBOXYLASE SUBUNIT ALPHA, MITOCHONDRIAL-RELATED"/>
    <property type="match status" value="1"/>
</dbReference>
<dbReference type="EMBL" id="VAWA01000006">
    <property type="protein sequence ID" value="TLP76860.1"/>
    <property type="molecule type" value="Genomic_DNA"/>
</dbReference>
<organism evidence="12 13">
    <name type="scientific">Nesterenkonia sphaerica</name>
    <dbReference type="NCBI Taxonomy" id="1804988"/>
    <lineage>
        <taxon>Bacteria</taxon>
        <taxon>Bacillati</taxon>
        <taxon>Actinomycetota</taxon>
        <taxon>Actinomycetes</taxon>
        <taxon>Micrococcales</taxon>
        <taxon>Micrococcaceae</taxon>
        <taxon>Nesterenkonia</taxon>
    </lineage>
</organism>
<evidence type="ECO:0000259" key="9">
    <source>
        <dbReference type="PROSITE" id="PS50968"/>
    </source>
</evidence>
<dbReference type="InterPro" id="IPR005481">
    <property type="entry name" value="BC-like_N"/>
</dbReference>
<dbReference type="Gene3D" id="2.40.50.100">
    <property type="match status" value="1"/>
</dbReference>
<dbReference type="InterPro" id="IPR011761">
    <property type="entry name" value="ATP-grasp"/>
</dbReference>
<keyword evidence="13" id="KW-1185">Reference proteome</keyword>
<keyword evidence="3" id="KW-0436">Ligase</keyword>
<proteinExistence type="predicted"/>
<dbReference type="InterPro" id="IPR005479">
    <property type="entry name" value="CPAse_ATP-bd"/>
</dbReference>
<dbReference type="Pfam" id="PF02785">
    <property type="entry name" value="Biotin_carb_C"/>
    <property type="match status" value="1"/>
</dbReference>
<dbReference type="GO" id="GO:0005524">
    <property type="term" value="F:ATP binding"/>
    <property type="evidence" value="ECO:0007669"/>
    <property type="project" value="UniProtKB-UniRule"/>
</dbReference>
<dbReference type="InterPro" id="IPR011054">
    <property type="entry name" value="Rudment_hybrid_motif"/>
</dbReference>
<dbReference type="CDD" id="cd06850">
    <property type="entry name" value="biotinyl_domain"/>
    <property type="match status" value="1"/>
</dbReference>
<name>A0A5R9AEF8_9MICC</name>
<dbReference type="Pfam" id="PF00289">
    <property type="entry name" value="Biotin_carb_N"/>
    <property type="match status" value="1"/>
</dbReference>
<dbReference type="SUPFAM" id="SSF51246">
    <property type="entry name" value="Rudiment single hybrid motif"/>
    <property type="match status" value="1"/>
</dbReference>
<dbReference type="InterPro" id="IPR011764">
    <property type="entry name" value="Biotin_carboxylation_dom"/>
</dbReference>
<dbReference type="InterPro" id="IPR050856">
    <property type="entry name" value="Biotin_carboxylase_complex"/>
</dbReference>
<dbReference type="FunFam" id="3.30.470.20:FF:000028">
    <property type="entry name" value="Methylcrotonoyl-CoA carboxylase subunit alpha, mitochondrial"/>
    <property type="match status" value="1"/>
</dbReference>
<dbReference type="InterPro" id="IPR011053">
    <property type="entry name" value="Single_hybrid_motif"/>
</dbReference>
<dbReference type="PROSITE" id="PS50979">
    <property type="entry name" value="BC"/>
    <property type="match status" value="1"/>
</dbReference>
<keyword evidence="6" id="KW-0092">Biotin</keyword>
<evidence type="ECO:0000259" key="10">
    <source>
        <dbReference type="PROSITE" id="PS50975"/>
    </source>
</evidence>
<keyword evidence="4 8" id="KW-0547">Nucleotide-binding</keyword>
<sequence>MFSTVLVANRGEIAYRVITTLKRLGITAVAIYSAADAAAKHVRAADRAVCVGPAAAAESYLNIDAVIAAAQQSGAEAIHPGYGFLSENVRFARACAEAGLVFVGPGEHALEVMGDKIRSKDHVAQAGVPLVEGIGEPGFTDEQLIAAAKTLTYPLLIKPSAGGGGKGMQVVEQAADLPESLAAARRVAAASFGDDTLFIEQLIRSPRHIEVQILADNHGNVVHLGERECSLQRRHQKIIEEAPSALLDEATRDRIGQAAVDTARSVNYRGAGTVEFLVSDEEPEKFHFMEMNTRLQVEHPVTEQVTGVDLVEQQLRIAAGEPLELRQQDIALTGHAVEARIYAEDPEAGFMPSTGEIIGLAEPRGAGVRVDSALVHGLQVGTEYDPMLAKVITTGADRAQALSRLQHALADTVVHGVTTNTQYLLQLTADPDVRAGRLDTTMIERKLPDLQSPGPQQHHAAAAAIFASHLGPAEVPPAERTGPRGWQRDGWRLTAPHARTVEVLWQRPGAAEELFDVVVGGDIQLHRGEHPGSYLLRTAETTARVHLSAGPRTREGAQVWITADGFTGMVTVLDQEAQTHRQLRLIEAESVDAVPEVTSPMPGTVVSLAVSSGDQVPAGARLVTVEAMKMEHPLTAPLPGTVRLHVRAGETVRLGQVLATVEADPSSQEQGLET</sequence>
<evidence type="ECO:0000259" key="11">
    <source>
        <dbReference type="PROSITE" id="PS50979"/>
    </source>
</evidence>
<gene>
    <name evidence="12" type="ORF">FEF27_06315</name>
</gene>
<dbReference type="Pfam" id="PF00364">
    <property type="entry name" value="Biotin_lipoyl"/>
    <property type="match status" value="1"/>
</dbReference>
<reference evidence="12 13" key="1">
    <citation type="submission" date="2019-05" db="EMBL/GenBank/DDBJ databases">
        <title>Nesterenkonia sp. GY239, isolated from the Southern Atlantic Ocean.</title>
        <authorList>
            <person name="Zhang G."/>
        </authorList>
    </citation>
    <scope>NUCLEOTIDE SEQUENCE [LARGE SCALE GENOMIC DNA]</scope>
    <source>
        <strain evidence="12 13">GY239</strain>
    </source>
</reference>
<evidence type="ECO:0000256" key="2">
    <source>
        <dbReference type="ARBA" id="ARBA00013263"/>
    </source>
</evidence>
<dbReference type="PROSITE" id="PS00866">
    <property type="entry name" value="CPSASE_1"/>
    <property type="match status" value="1"/>
</dbReference>
<dbReference type="SUPFAM" id="SSF51230">
    <property type="entry name" value="Single hybrid motif"/>
    <property type="match status" value="1"/>
</dbReference>
<dbReference type="PANTHER" id="PTHR18866">
    <property type="entry name" value="CARBOXYLASE:PYRUVATE/ACETYL-COA/PROPIONYL-COA CARBOXYLASE"/>
    <property type="match status" value="1"/>
</dbReference>
<dbReference type="Proteomes" id="UP000306544">
    <property type="component" value="Unassembled WGS sequence"/>
</dbReference>
<evidence type="ECO:0000256" key="3">
    <source>
        <dbReference type="ARBA" id="ARBA00022598"/>
    </source>
</evidence>
<evidence type="ECO:0000256" key="1">
    <source>
        <dbReference type="ARBA" id="ARBA00001953"/>
    </source>
</evidence>
<evidence type="ECO:0000256" key="5">
    <source>
        <dbReference type="ARBA" id="ARBA00022840"/>
    </source>
</evidence>
<evidence type="ECO:0000256" key="4">
    <source>
        <dbReference type="ARBA" id="ARBA00022741"/>
    </source>
</evidence>
<comment type="cofactor">
    <cofactor evidence="1">
        <name>biotin</name>
        <dbReference type="ChEBI" id="CHEBI:57586"/>
    </cofactor>
</comment>
<feature type="domain" description="Lipoyl-binding" evidence="9">
    <location>
        <begin position="587"/>
        <end position="662"/>
    </location>
</feature>
<dbReference type="AlphaFoldDB" id="A0A5R9AEF8"/>
<dbReference type="EC" id="6.3.4.14" evidence="2"/>
<dbReference type="InterPro" id="IPR016185">
    <property type="entry name" value="PreATP-grasp_dom_sf"/>
</dbReference>
<protein>
    <recommendedName>
        <fullName evidence="2">biotin carboxylase</fullName>
        <ecNumber evidence="2">6.3.4.14</ecNumber>
    </recommendedName>
</protein>